<feature type="transmembrane region" description="Helical" evidence="9">
    <location>
        <begin position="7"/>
        <end position="27"/>
    </location>
</feature>
<evidence type="ECO:0000256" key="3">
    <source>
        <dbReference type="ARBA" id="ARBA00022475"/>
    </source>
</evidence>
<protein>
    <submittedName>
        <fullName evidence="10">Uncharacterized protein</fullName>
    </submittedName>
</protein>
<evidence type="ECO:0000256" key="1">
    <source>
        <dbReference type="ARBA" id="ARBA00004429"/>
    </source>
</evidence>
<comment type="subcellular location">
    <subcellularLocation>
        <location evidence="1">Cell inner membrane</location>
        <topology evidence="1">Multi-pass membrane protein</topology>
    </subcellularLocation>
</comment>
<keyword evidence="2" id="KW-0813">Transport</keyword>
<name>A0A2U3QKX8_9BACT</name>
<dbReference type="PANTHER" id="PTHR30574">
    <property type="entry name" value="INNER MEMBRANE PROTEIN YEDE"/>
    <property type="match status" value="1"/>
</dbReference>
<comment type="similarity">
    <text evidence="8">Belongs to the TsuA/YedE (TC 9.B.102) family.</text>
</comment>
<dbReference type="EMBL" id="OUUY01000141">
    <property type="protein sequence ID" value="SPQ02068.1"/>
    <property type="molecule type" value="Genomic_DNA"/>
</dbReference>
<organism evidence="10 11">
    <name type="scientific">Candidatus Sulfobium mesophilum</name>
    <dbReference type="NCBI Taxonomy" id="2016548"/>
    <lineage>
        <taxon>Bacteria</taxon>
        <taxon>Pseudomonadati</taxon>
        <taxon>Nitrospirota</taxon>
        <taxon>Nitrospiria</taxon>
        <taxon>Nitrospirales</taxon>
        <taxon>Nitrospiraceae</taxon>
        <taxon>Candidatus Sulfobium</taxon>
    </lineage>
</organism>
<evidence type="ECO:0000256" key="8">
    <source>
        <dbReference type="ARBA" id="ARBA00035655"/>
    </source>
</evidence>
<gene>
    <name evidence="10" type="ORF">NBG4_90012</name>
</gene>
<proteinExistence type="inferred from homology"/>
<evidence type="ECO:0000256" key="4">
    <source>
        <dbReference type="ARBA" id="ARBA00022519"/>
    </source>
</evidence>
<evidence type="ECO:0000256" key="9">
    <source>
        <dbReference type="SAM" id="Phobius"/>
    </source>
</evidence>
<feature type="transmembrane region" description="Helical" evidence="9">
    <location>
        <begin position="72"/>
        <end position="90"/>
    </location>
</feature>
<evidence type="ECO:0000256" key="2">
    <source>
        <dbReference type="ARBA" id="ARBA00022448"/>
    </source>
</evidence>
<dbReference type="GO" id="GO:0005886">
    <property type="term" value="C:plasma membrane"/>
    <property type="evidence" value="ECO:0007669"/>
    <property type="project" value="UniProtKB-SubCell"/>
</dbReference>
<keyword evidence="5 9" id="KW-0812">Transmembrane</keyword>
<keyword evidence="11" id="KW-1185">Reference proteome</keyword>
<evidence type="ECO:0000256" key="5">
    <source>
        <dbReference type="ARBA" id="ARBA00022692"/>
    </source>
</evidence>
<dbReference type="PANTHER" id="PTHR30574:SF1">
    <property type="entry name" value="SULPHUR TRANSPORT DOMAIN-CONTAINING PROTEIN"/>
    <property type="match status" value="1"/>
</dbReference>
<sequence>MGKNNFWSPYIAGIGLGLTLLATFYIMGKGLGASSAFSIVSAVAVEKINPEFAGNLRYFSRYLSTASPLKDWIVFEILGLFAGALTGALLSRNFQIRFDKAPGMGGTTRLFTAFTGGILIGFAGRLARGCTSGVALSGGAQLAAAGWIFVISMFISGFLFAAIFRRLWS</sequence>
<evidence type="ECO:0000256" key="6">
    <source>
        <dbReference type="ARBA" id="ARBA00022989"/>
    </source>
</evidence>
<evidence type="ECO:0000256" key="7">
    <source>
        <dbReference type="ARBA" id="ARBA00023136"/>
    </source>
</evidence>
<dbReference type="AlphaFoldDB" id="A0A2U3QKX8"/>
<keyword evidence="4" id="KW-0997">Cell inner membrane</keyword>
<keyword evidence="7 9" id="KW-0472">Membrane</keyword>
<feature type="transmembrane region" description="Helical" evidence="9">
    <location>
        <begin position="139"/>
        <end position="164"/>
    </location>
</feature>
<feature type="transmembrane region" description="Helical" evidence="9">
    <location>
        <begin position="110"/>
        <end position="127"/>
    </location>
</feature>
<reference evidence="11" key="1">
    <citation type="submission" date="2018-03" db="EMBL/GenBank/DDBJ databases">
        <authorList>
            <person name="Zecchin S."/>
        </authorList>
    </citation>
    <scope>NUCLEOTIDE SEQUENCE [LARGE SCALE GENOMIC DNA]</scope>
</reference>
<accession>A0A2U3QKX8</accession>
<evidence type="ECO:0000313" key="11">
    <source>
        <dbReference type="Proteomes" id="UP000245125"/>
    </source>
</evidence>
<dbReference type="OrthoDB" id="9814020at2"/>
<evidence type="ECO:0000313" key="10">
    <source>
        <dbReference type="EMBL" id="SPQ02068.1"/>
    </source>
</evidence>
<dbReference type="Pfam" id="PF04143">
    <property type="entry name" value="Sulf_transp"/>
    <property type="match status" value="1"/>
</dbReference>
<keyword evidence="6 9" id="KW-1133">Transmembrane helix</keyword>
<dbReference type="Proteomes" id="UP000245125">
    <property type="component" value="Unassembled WGS sequence"/>
</dbReference>
<dbReference type="InterPro" id="IPR007272">
    <property type="entry name" value="Sulf_transp_TsuA/YedE"/>
</dbReference>
<keyword evidence="3" id="KW-1003">Cell membrane</keyword>